<dbReference type="EMBL" id="JAEHOI010000002">
    <property type="protein sequence ID" value="MBK0421338.1"/>
    <property type="molecule type" value="Genomic_DNA"/>
</dbReference>
<gene>
    <name evidence="1" type="ORF">JD292_04530</name>
</gene>
<keyword evidence="2" id="KW-1185">Reference proteome</keyword>
<dbReference type="RefSeq" id="WP_200131499.1">
    <property type="nucleotide sequence ID" value="NZ_JAEHOI010000002.1"/>
</dbReference>
<reference evidence="1" key="1">
    <citation type="submission" date="2020-12" db="EMBL/GenBank/DDBJ databases">
        <title>Leucobacter sp. CAS2, isolated from Chromium sludge.</title>
        <authorList>
            <person name="Xu Z."/>
        </authorList>
    </citation>
    <scope>NUCLEOTIDE SEQUENCE</scope>
    <source>
        <strain evidence="1">CSA2</strain>
    </source>
</reference>
<comment type="caution">
    <text evidence="1">The sequence shown here is derived from an EMBL/GenBank/DDBJ whole genome shotgun (WGS) entry which is preliminary data.</text>
</comment>
<evidence type="ECO:0000313" key="2">
    <source>
        <dbReference type="Proteomes" id="UP000618733"/>
    </source>
</evidence>
<dbReference type="AlphaFoldDB" id="A0A934UXI2"/>
<sequence length="214" mass="22902">MSIAQLPGRAAPRNSRADDAAAGSRERLLALVTRIDAERLDVAEELFEEILAHQEAGTGRLTVGEVDALARAGVSTAAIGAPTALPATTRGKLWERQMADRSATVSEVAEMLGVTAARIRQRCAAGTLIAQRRSDGWHLPRFQFPEDREPRGWSTVARSVPRTAPLLLVERVLTSPSAALVFEDEDLAPLDWLARGGDPAAAAIAVDDALNRLP</sequence>
<evidence type="ECO:0000313" key="1">
    <source>
        <dbReference type="EMBL" id="MBK0421338.1"/>
    </source>
</evidence>
<dbReference type="Proteomes" id="UP000618733">
    <property type="component" value="Unassembled WGS sequence"/>
</dbReference>
<proteinExistence type="predicted"/>
<organism evidence="1 2">
    <name type="scientific">Leucobacter edaphi</name>
    <dbReference type="NCBI Taxonomy" id="2796472"/>
    <lineage>
        <taxon>Bacteria</taxon>
        <taxon>Bacillati</taxon>
        <taxon>Actinomycetota</taxon>
        <taxon>Actinomycetes</taxon>
        <taxon>Micrococcales</taxon>
        <taxon>Microbacteriaceae</taxon>
        <taxon>Leucobacter</taxon>
    </lineage>
</organism>
<name>A0A934UXI2_9MICO</name>
<protein>
    <submittedName>
        <fullName evidence="1">Uncharacterized protein</fullName>
    </submittedName>
</protein>
<accession>A0A934UXI2</accession>